<proteinExistence type="predicted"/>
<dbReference type="OrthoDB" id="3232644at2759"/>
<keyword evidence="2" id="KW-1185">Reference proteome</keyword>
<protein>
    <submittedName>
        <fullName evidence="1">Uncharacterized protein</fullName>
    </submittedName>
</protein>
<gene>
    <name evidence="1" type="ORF">EST38_g5594</name>
</gene>
<comment type="caution">
    <text evidence="1">The sequence shown here is derived from an EMBL/GenBank/DDBJ whole genome shotgun (WGS) entry which is preliminary data.</text>
</comment>
<accession>A0A4Q2DJN2</accession>
<evidence type="ECO:0000313" key="2">
    <source>
        <dbReference type="Proteomes" id="UP000290288"/>
    </source>
</evidence>
<evidence type="ECO:0000313" key="1">
    <source>
        <dbReference type="EMBL" id="RXW20250.1"/>
    </source>
</evidence>
<organism evidence="1 2">
    <name type="scientific">Candolleomyces aberdarensis</name>
    <dbReference type="NCBI Taxonomy" id="2316362"/>
    <lineage>
        <taxon>Eukaryota</taxon>
        <taxon>Fungi</taxon>
        <taxon>Dikarya</taxon>
        <taxon>Basidiomycota</taxon>
        <taxon>Agaricomycotina</taxon>
        <taxon>Agaricomycetes</taxon>
        <taxon>Agaricomycetidae</taxon>
        <taxon>Agaricales</taxon>
        <taxon>Agaricineae</taxon>
        <taxon>Psathyrellaceae</taxon>
        <taxon>Candolleomyces</taxon>
    </lineage>
</organism>
<dbReference type="EMBL" id="SDEE01000158">
    <property type="protein sequence ID" value="RXW20250.1"/>
    <property type="molecule type" value="Genomic_DNA"/>
</dbReference>
<reference evidence="1 2" key="1">
    <citation type="submission" date="2019-01" db="EMBL/GenBank/DDBJ databases">
        <title>Draft genome sequence of Psathyrella aberdarensis IHI B618.</title>
        <authorList>
            <person name="Buettner E."/>
            <person name="Kellner H."/>
        </authorList>
    </citation>
    <scope>NUCLEOTIDE SEQUENCE [LARGE SCALE GENOMIC DNA]</scope>
    <source>
        <strain evidence="1 2">IHI B618</strain>
    </source>
</reference>
<dbReference type="AlphaFoldDB" id="A0A4Q2DJN2"/>
<sequence>MVTEAKGGIRTRMPLNFLASHRSLRLYTPPRFENPTQEGSQDIWASIQELIFPCLPSSSSSAIETFITPEFPAGIFPNLHTAVFLHDESLLAFDSFLATHGKSLRTIHVQVDRCFTRRLFETLTKCCPVLHEILYSIDLMGLIVNDGDRPDSMPGVTTVGFQPVSHQLTKFERKEFFDGILFWTPKLFPNVRTIRIFSEAIILHFQRCHTKGFDNFLESCSSLGIRVEDHFREPLNTPRLLEDKPMDSAFLDSQIIPECPHHSHPL</sequence>
<dbReference type="Proteomes" id="UP000290288">
    <property type="component" value="Unassembled WGS sequence"/>
</dbReference>
<name>A0A4Q2DJN2_9AGAR</name>